<name>A0AAF3EAL6_9BILA</name>
<dbReference type="WBParaSite" id="MBELARI_LOCUS1097">
    <property type="protein sequence ID" value="MBELARI_LOCUS1097"/>
    <property type="gene ID" value="MBELARI_LOCUS1097"/>
</dbReference>
<keyword evidence="1" id="KW-1185">Reference proteome</keyword>
<evidence type="ECO:0000313" key="2">
    <source>
        <dbReference type="WBParaSite" id="MBELARI_LOCUS1097"/>
    </source>
</evidence>
<sequence>MPFIAPPSTCLDFGLGKPENKDKKLLRYTSLIAQLTMDGPTTMIQIQSRLLSREILYCQRLRKPYQLLDAETELCEMEHSRNQLFHDLEIKLEVTIGKPSPSPFHHNEGKLSIEKRLQAVEQHTEDMDGKVQEIIRLAEAIAEIVGLQEHKISEVVQNAKPDRRKKTLRRQNTLAEIEWHQ</sequence>
<accession>A0AAF3EAL6</accession>
<evidence type="ECO:0000313" key="1">
    <source>
        <dbReference type="Proteomes" id="UP000887575"/>
    </source>
</evidence>
<protein>
    <submittedName>
        <fullName evidence="2">Uncharacterized protein</fullName>
    </submittedName>
</protein>
<dbReference type="AlphaFoldDB" id="A0AAF3EAL6"/>
<dbReference type="Proteomes" id="UP000887575">
    <property type="component" value="Unassembled WGS sequence"/>
</dbReference>
<organism evidence="1 2">
    <name type="scientific">Mesorhabditis belari</name>
    <dbReference type="NCBI Taxonomy" id="2138241"/>
    <lineage>
        <taxon>Eukaryota</taxon>
        <taxon>Metazoa</taxon>
        <taxon>Ecdysozoa</taxon>
        <taxon>Nematoda</taxon>
        <taxon>Chromadorea</taxon>
        <taxon>Rhabditida</taxon>
        <taxon>Rhabditina</taxon>
        <taxon>Rhabditomorpha</taxon>
        <taxon>Rhabditoidea</taxon>
        <taxon>Rhabditidae</taxon>
        <taxon>Mesorhabditinae</taxon>
        <taxon>Mesorhabditis</taxon>
    </lineage>
</organism>
<reference evidence="2" key="1">
    <citation type="submission" date="2024-02" db="UniProtKB">
        <authorList>
            <consortium name="WormBaseParasite"/>
        </authorList>
    </citation>
    <scope>IDENTIFICATION</scope>
</reference>
<proteinExistence type="predicted"/>